<keyword evidence="1 4" id="KW-0349">Heme</keyword>
<name>B9XB25_PEDPL</name>
<keyword evidence="2 4" id="KW-0479">Metal-binding</keyword>
<evidence type="ECO:0000313" key="9">
    <source>
        <dbReference type="EMBL" id="EEF62710.1"/>
    </source>
</evidence>
<dbReference type="PANTHER" id="PTHR35889:SF3">
    <property type="entry name" value="F-BOX DOMAIN-CONTAINING PROTEIN"/>
    <property type="match status" value="1"/>
</dbReference>
<dbReference type="Pfam" id="PF07587">
    <property type="entry name" value="PSD1"/>
    <property type="match status" value="1"/>
</dbReference>
<dbReference type="PROSITE" id="PS51007">
    <property type="entry name" value="CYTC"/>
    <property type="match status" value="1"/>
</dbReference>
<dbReference type="Gene3D" id="1.10.760.10">
    <property type="entry name" value="Cytochrome c-like domain"/>
    <property type="match status" value="1"/>
</dbReference>
<comment type="caution">
    <text evidence="9">The sequence shown here is derived from an EMBL/GenBank/DDBJ whole genome shotgun (WGS) entry which is preliminary data.</text>
</comment>
<sequence precursor="true">MTILKSMKKSLFAVVVLGCSLTGTFLPAAESSKADLEFFENKIRPIFANNCYKCHSHESTKLKGGLSVEYRDTLLKGGDTGPAIVSGDPEKSLLIKAVRYTDPDLQMPPKGEKLSDEQIADLVNWVKMGAPDPRVLTAVAAKTYGESDRNHWSFKAVKKSTVPEVTGKDWVKTPVDAFIAAKLEENGMKPSPVADKRTLIRRATFDLIGLPPTLKEVDTFLADNSPDAFAKVVDRLLASPQYGERWGRYWLDVARYSDTKGDVKVNKEDFRYPYAWTYRDYVIRSFNEDKPYNRFVLEQIAADKMDLGTNRSSLAALGFLTLGERFNGNINDIINDRIDVVTKGTLGLTVTCARCHDHKFDPIPQKDYYSLHGIFASSVEPSEDQQPLLSKINFTPDYNDFAKQYNTLNQELAGLEASKKGKGKKNNKDVKKEEIQLRREISQLEMTHPGAPVRAMTLVDKARPSDSHVFIRGEAENQGDLVPRRFLEIIGGPNRPVFKNGSGRLELAFSIITTNNPLTARVLVNRVWLHHFGEGFVTTPDDFGNQSAPPSNPELLDYLAVRFMEDGWSIKKLHRLIMLSSVYQQSSDNNPRYAIKDPNNHLLWRANIRRLEFEAVRDSLLYIGGKLDLTMGGRPVNLGAAPYSVRRTVYGYVDRRNLPEVYNQFDFANPDIETGKRYETIVPQQALFMMNSPLVVEQARNVVNLPDFLNLRDDEKRIKLLYNIVYQRDPSAIEIKLGLRFLDDSPPAETPDVAALREDVKEQRKQKGGGGKKKTGPAMSLANIPPSQLRPVGSWAKYAHALLQANEAMFIN</sequence>
<organism evidence="9 10">
    <name type="scientific">Pedosphaera parvula (strain Ellin514)</name>
    <dbReference type="NCBI Taxonomy" id="320771"/>
    <lineage>
        <taxon>Bacteria</taxon>
        <taxon>Pseudomonadati</taxon>
        <taxon>Verrucomicrobiota</taxon>
        <taxon>Pedosphaerae</taxon>
        <taxon>Pedosphaerales</taxon>
        <taxon>Pedosphaeraceae</taxon>
        <taxon>Pedosphaera</taxon>
    </lineage>
</organism>
<reference evidence="9 10" key="1">
    <citation type="journal article" date="2011" name="J. Bacteriol.">
        <title>Genome sequence of 'Pedosphaera parvula' Ellin514, an aerobic Verrucomicrobial isolate from pasture soil.</title>
        <authorList>
            <person name="Kant R."/>
            <person name="van Passel M.W."/>
            <person name="Sangwan P."/>
            <person name="Palva A."/>
            <person name="Lucas S."/>
            <person name="Copeland A."/>
            <person name="Lapidus A."/>
            <person name="Glavina Del Rio T."/>
            <person name="Dalin E."/>
            <person name="Tice H."/>
            <person name="Bruce D."/>
            <person name="Goodwin L."/>
            <person name="Pitluck S."/>
            <person name="Chertkov O."/>
            <person name="Larimer F.W."/>
            <person name="Land M.L."/>
            <person name="Hauser L."/>
            <person name="Brettin T.S."/>
            <person name="Detter J.C."/>
            <person name="Han S."/>
            <person name="de Vos W.M."/>
            <person name="Janssen P.H."/>
            <person name="Smidt H."/>
        </authorList>
    </citation>
    <scope>NUCLEOTIDE SEQUENCE [LARGE SCALE GENOMIC DNA]</scope>
    <source>
        <strain evidence="9 10">Ellin514</strain>
    </source>
</reference>
<feature type="signal peptide" evidence="7">
    <location>
        <begin position="1"/>
        <end position="28"/>
    </location>
</feature>
<keyword evidence="5" id="KW-0175">Coiled coil</keyword>
<dbReference type="InterPro" id="IPR022655">
    <property type="entry name" value="DUF1553"/>
</dbReference>
<dbReference type="Pfam" id="PF07583">
    <property type="entry name" value="PSCyt2"/>
    <property type="match status" value="1"/>
</dbReference>
<evidence type="ECO:0000256" key="5">
    <source>
        <dbReference type="SAM" id="Coils"/>
    </source>
</evidence>
<evidence type="ECO:0000256" key="2">
    <source>
        <dbReference type="ARBA" id="ARBA00022723"/>
    </source>
</evidence>
<protein>
    <recommendedName>
        <fullName evidence="8">Cytochrome c domain-containing protein</fullName>
    </recommendedName>
</protein>
<keyword evidence="7" id="KW-0732">Signal</keyword>
<keyword evidence="3 4" id="KW-0408">Iron</keyword>
<evidence type="ECO:0000256" key="6">
    <source>
        <dbReference type="SAM" id="MobiDB-lite"/>
    </source>
</evidence>
<feature type="domain" description="Cytochrome c" evidence="8">
    <location>
        <begin position="30"/>
        <end position="130"/>
    </location>
</feature>
<dbReference type="Pfam" id="PF07635">
    <property type="entry name" value="PSCyt1"/>
    <property type="match status" value="1"/>
</dbReference>
<feature type="compositionally biased region" description="Basic and acidic residues" evidence="6">
    <location>
        <begin position="755"/>
        <end position="765"/>
    </location>
</feature>
<dbReference type="Proteomes" id="UP000003688">
    <property type="component" value="Unassembled WGS sequence"/>
</dbReference>
<accession>B9XB25</accession>
<dbReference type="AlphaFoldDB" id="B9XB25"/>
<feature type="compositionally biased region" description="Basic residues" evidence="6">
    <location>
        <begin position="766"/>
        <end position="775"/>
    </location>
</feature>
<dbReference type="EMBL" id="ABOX02000003">
    <property type="protein sequence ID" value="EEF62710.1"/>
    <property type="molecule type" value="Genomic_DNA"/>
</dbReference>
<evidence type="ECO:0000256" key="3">
    <source>
        <dbReference type="ARBA" id="ARBA00023004"/>
    </source>
</evidence>
<evidence type="ECO:0000256" key="1">
    <source>
        <dbReference type="ARBA" id="ARBA00022617"/>
    </source>
</evidence>
<dbReference type="InterPro" id="IPR036909">
    <property type="entry name" value="Cyt_c-like_dom_sf"/>
</dbReference>
<proteinExistence type="predicted"/>
<feature type="region of interest" description="Disordered" evidence="6">
    <location>
        <begin position="750"/>
        <end position="783"/>
    </location>
</feature>
<dbReference type="GO" id="GO:0009055">
    <property type="term" value="F:electron transfer activity"/>
    <property type="evidence" value="ECO:0007669"/>
    <property type="project" value="InterPro"/>
</dbReference>
<dbReference type="GO" id="GO:0020037">
    <property type="term" value="F:heme binding"/>
    <property type="evidence" value="ECO:0007669"/>
    <property type="project" value="InterPro"/>
</dbReference>
<feature type="coiled-coil region" evidence="5">
    <location>
        <begin position="398"/>
        <end position="447"/>
    </location>
</feature>
<gene>
    <name evidence="9" type="ORF">Cflav_PD5345</name>
</gene>
<evidence type="ECO:0000259" key="8">
    <source>
        <dbReference type="PROSITE" id="PS51007"/>
    </source>
</evidence>
<dbReference type="InterPro" id="IPR011429">
    <property type="entry name" value="Cyt_c_Planctomycete-type"/>
</dbReference>
<dbReference type="InterPro" id="IPR011444">
    <property type="entry name" value="DUF1549"/>
</dbReference>
<dbReference type="STRING" id="320771.Cflav_PD5345"/>
<keyword evidence="10" id="KW-1185">Reference proteome</keyword>
<dbReference type="SUPFAM" id="SSF46626">
    <property type="entry name" value="Cytochrome c"/>
    <property type="match status" value="1"/>
</dbReference>
<dbReference type="PANTHER" id="PTHR35889">
    <property type="entry name" value="CYCLOINULO-OLIGOSACCHARIDE FRUCTANOTRANSFERASE-RELATED"/>
    <property type="match status" value="1"/>
</dbReference>
<dbReference type="InterPro" id="IPR009056">
    <property type="entry name" value="Cyt_c-like_dom"/>
</dbReference>
<evidence type="ECO:0000313" key="10">
    <source>
        <dbReference type="Proteomes" id="UP000003688"/>
    </source>
</evidence>
<evidence type="ECO:0000256" key="4">
    <source>
        <dbReference type="PROSITE-ProRule" id="PRU00433"/>
    </source>
</evidence>
<dbReference type="GO" id="GO:0046872">
    <property type="term" value="F:metal ion binding"/>
    <property type="evidence" value="ECO:0007669"/>
    <property type="project" value="UniProtKB-KW"/>
</dbReference>
<evidence type="ECO:0000256" key="7">
    <source>
        <dbReference type="SAM" id="SignalP"/>
    </source>
</evidence>
<feature type="chain" id="PRO_5002893110" description="Cytochrome c domain-containing protein" evidence="7">
    <location>
        <begin position="29"/>
        <end position="812"/>
    </location>
</feature>